<dbReference type="CDD" id="cd00081">
    <property type="entry name" value="Hint"/>
    <property type="match status" value="1"/>
</dbReference>
<protein>
    <submittedName>
        <fullName evidence="8">Uncharacterized protein</fullName>
    </submittedName>
</protein>
<dbReference type="GO" id="GO:0007267">
    <property type="term" value="P:cell-cell signaling"/>
    <property type="evidence" value="ECO:0007669"/>
    <property type="project" value="InterPro"/>
</dbReference>
<sequence length="448" mass="50845">MTLLFYLLCLPLFPIIVSAFPCNSNAFLPIKIALYNDGSMMLDCTYPNCQQDNTTFIMQTYHRSFTTRQQGYEYNIEILDCRYAYGPFCPFGTVNANEPNLPFNEKFVNQLFGTTGLCCKNMHSKYTHENVVILNTNQEIAGGAVMFNGRIIGYDYISSVYKLRTNRGDVYQVQTRRLNCLTYGTRNSKKLAENQAHAVQTYYPVNGYNGEAAPAYYPVNGGARCKRQLGGICPSSSQLFCFSDDMEIETWDGTKKMVDLKLGDYVKAYSAYNKYDPVLSFLHRLPKQEAEFLQFNLTNDKILKITPSHLIYKVDCDREYSNEDINNLKAVPSQAIHPNDCLLSWSEDQLIPTRINSISTIKQKGIFAPLTTSGNIVVNGVYTSCHSVSENYSLLKGTSQILQKLNGLLDYLSWSTEDNSINEINIPLSTQILYEISRIVVPDQKLFF</sequence>
<dbReference type="InterPro" id="IPR052140">
    <property type="entry name" value="Dev_Signal_Hedgehog-like"/>
</dbReference>
<feature type="chain" id="PRO_5037746733" evidence="4">
    <location>
        <begin position="20"/>
        <end position="448"/>
    </location>
</feature>
<dbReference type="Gene3D" id="2.170.16.10">
    <property type="entry name" value="Hedgehog/Intein (Hint) domain"/>
    <property type="match status" value="1"/>
</dbReference>
<dbReference type="GO" id="GO:0005576">
    <property type="term" value="C:extracellular region"/>
    <property type="evidence" value="ECO:0007669"/>
    <property type="project" value="UniProtKB-SubCell"/>
</dbReference>
<dbReference type="AlphaFoldDB" id="A0A914EQH4"/>
<evidence type="ECO:0000313" key="8">
    <source>
        <dbReference type="WBParaSite" id="ACRNAN_scaffold9772.g30405.t1"/>
    </source>
</evidence>
<comment type="subcellular location">
    <subcellularLocation>
        <location evidence="1">Secreted</location>
        <location evidence="1">Extracellular space</location>
    </subcellularLocation>
</comment>
<dbReference type="SMART" id="SM00306">
    <property type="entry name" value="HintN"/>
    <property type="match status" value="1"/>
</dbReference>
<evidence type="ECO:0000256" key="4">
    <source>
        <dbReference type="SAM" id="SignalP"/>
    </source>
</evidence>
<accession>A0A914EQH4</accession>
<evidence type="ECO:0000313" key="7">
    <source>
        <dbReference type="Proteomes" id="UP000887540"/>
    </source>
</evidence>
<proteinExistence type="predicted"/>
<dbReference type="PRINTS" id="PR00632">
    <property type="entry name" value="SONICHHOG"/>
</dbReference>
<dbReference type="PANTHER" id="PTHR46706">
    <property type="entry name" value="PROTEIN QUA-1-RELATED"/>
    <property type="match status" value="1"/>
</dbReference>
<dbReference type="Proteomes" id="UP000887540">
    <property type="component" value="Unplaced"/>
</dbReference>
<feature type="domain" description="Hint" evidence="6">
    <location>
        <begin position="239"/>
        <end position="346"/>
    </location>
</feature>
<organism evidence="7 8">
    <name type="scientific">Acrobeloides nanus</name>
    <dbReference type="NCBI Taxonomy" id="290746"/>
    <lineage>
        <taxon>Eukaryota</taxon>
        <taxon>Metazoa</taxon>
        <taxon>Ecdysozoa</taxon>
        <taxon>Nematoda</taxon>
        <taxon>Chromadorea</taxon>
        <taxon>Rhabditida</taxon>
        <taxon>Tylenchina</taxon>
        <taxon>Cephalobomorpha</taxon>
        <taxon>Cephaloboidea</taxon>
        <taxon>Cephalobidae</taxon>
        <taxon>Acrobeloides</taxon>
    </lineage>
</organism>
<dbReference type="SMART" id="SM00305">
    <property type="entry name" value="HintC"/>
    <property type="match status" value="1"/>
</dbReference>
<dbReference type="WBParaSite" id="ACRNAN_scaffold9772.g30405.t1">
    <property type="protein sequence ID" value="ACRNAN_scaffold9772.g30405.t1"/>
    <property type="gene ID" value="ACRNAN_scaffold9772.g30405"/>
</dbReference>
<reference evidence="8" key="1">
    <citation type="submission" date="2022-11" db="UniProtKB">
        <authorList>
            <consortium name="WormBaseParasite"/>
        </authorList>
    </citation>
    <scope>IDENTIFICATION</scope>
</reference>
<evidence type="ECO:0000259" key="5">
    <source>
        <dbReference type="SMART" id="SM00305"/>
    </source>
</evidence>
<keyword evidence="7" id="KW-1185">Reference proteome</keyword>
<dbReference type="InterPro" id="IPR001657">
    <property type="entry name" value="Hedgehog"/>
</dbReference>
<feature type="domain" description="Hint" evidence="5">
    <location>
        <begin position="347"/>
        <end position="391"/>
    </location>
</feature>
<dbReference type="PANTHER" id="PTHR46706:SF12">
    <property type="entry name" value="PROTEIN QUA-1-RELATED"/>
    <property type="match status" value="1"/>
</dbReference>
<keyword evidence="3 4" id="KW-0732">Signal</keyword>
<dbReference type="SUPFAM" id="SSF51294">
    <property type="entry name" value="Hedgehog/intein (Hint) domain"/>
    <property type="match status" value="1"/>
</dbReference>
<evidence type="ECO:0000256" key="1">
    <source>
        <dbReference type="ARBA" id="ARBA00004239"/>
    </source>
</evidence>
<evidence type="ECO:0000256" key="3">
    <source>
        <dbReference type="ARBA" id="ARBA00022729"/>
    </source>
</evidence>
<name>A0A914EQH4_9BILA</name>
<dbReference type="InterPro" id="IPR036844">
    <property type="entry name" value="Hint_dom_sf"/>
</dbReference>
<keyword evidence="2" id="KW-0217">Developmental protein</keyword>
<evidence type="ECO:0000259" key="6">
    <source>
        <dbReference type="SMART" id="SM00306"/>
    </source>
</evidence>
<dbReference type="InterPro" id="IPR003586">
    <property type="entry name" value="Hint_dom_C"/>
</dbReference>
<dbReference type="GO" id="GO:0016540">
    <property type="term" value="P:protein autoprocessing"/>
    <property type="evidence" value="ECO:0007669"/>
    <property type="project" value="InterPro"/>
</dbReference>
<dbReference type="Pfam" id="PF01079">
    <property type="entry name" value="Hint"/>
    <property type="match status" value="1"/>
</dbReference>
<feature type="signal peptide" evidence="4">
    <location>
        <begin position="1"/>
        <end position="19"/>
    </location>
</feature>
<dbReference type="InterPro" id="IPR001767">
    <property type="entry name" value="Hedgehog_Hint"/>
</dbReference>
<dbReference type="InterPro" id="IPR003587">
    <property type="entry name" value="Hint_dom_N"/>
</dbReference>
<evidence type="ECO:0000256" key="2">
    <source>
        <dbReference type="ARBA" id="ARBA00022473"/>
    </source>
</evidence>